<gene>
    <name evidence="6" type="ORF">OHB29_35700</name>
</gene>
<evidence type="ECO:0000313" key="6">
    <source>
        <dbReference type="EMBL" id="WUG97910.1"/>
    </source>
</evidence>
<dbReference type="Pfam" id="PF13535">
    <property type="entry name" value="ATP-grasp_4"/>
    <property type="match status" value="1"/>
</dbReference>
<evidence type="ECO:0000256" key="1">
    <source>
        <dbReference type="ARBA" id="ARBA00022598"/>
    </source>
</evidence>
<dbReference type="PANTHER" id="PTHR43585:SF2">
    <property type="entry name" value="ATP-GRASP ENZYME FSQD"/>
    <property type="match status" value="1"/>
</dbReference>
<dbReference type="PROSITE" id="PS50975">
    <property type="entry name" value="ATP_GRASP"/>
    <property type="match status" value="1"/>
</dbReference>
<proteinExistence type="predicted"/>
<dbReference type="Gene3D" id="3.30.470.20">
    <property type="entry name" value="ATP-grasp fold, B domain"/>
    <property type="match status" value="1"/>
</dbReference>
<evidence type="ECO:0000256" key="2">
    <source>
        <dbReference type="ARBA" id="ARBA00022741"/>
    </source>
</evidence>
<organism evidence="6 7">
    <name type="scientific">Streptomyces violaceus</name>
    <name type="common">Streptomyces venezuelae</name>
    <dbReference type="NCBI Taxonomy" id="1936"/>
    <lineage>
        <taxon>Bacteria</taxon>
        <taxon>Bacillati</taxon>
        <taxon>Actinomycetota</taxon>
        <taxon>Actinomycetes</taxon>
        <taxon>Kitasatosporales</taxon>
        <taxon>Streptomycetaceae</taxon>
        <taxon>Streptomyces</taxon>
    </lineage>
</organism>
<dbReference type="PANTHER" id="PTHR43585">
    <property type="entry name" value="FUMIPYRROLE BIOSYNTHESIS PROTEIN C"/>
    <property type="match status" value="1"/>
</dbReference>
<dbReference type="Proteomes" id="UP001341259">
    <property type="component" value="Chromosome"/>
</dbReference>
<feature type="domain" description="ATP-grasp" evidence="5">
    <location>
        <begin position="123"/>
        <end position="331"/>
    </location>
</feature>
<keyword evidence="3 4" id="KW-0067">ATP-binding</keyword>
<keyword evidence="7" id="KW-1185">Reference proteome</keyword>
<keyword evidence="1" id="KW-0436">Ligase</keyword>
<dbReference type="InterPro" id="IPR052032">
    <property type="entry name" value="ATP-dep_AA_Ligase"/>
</dbReference>
<evidence type="ECO:0000256" key="3">
    <source>
        <dbReference type="ARBA" id="ARBA00022840"/>
    </source>
</evidence>
<dbReference type="RefSeq" id="WP_328345226.1">
    <property type="nucleotide sequence ID" value="NZ_CP107906.1"/>
</dbReference>
<evidence type="ECO:0000259" key="5">
    <source>
        <dbReference type="PROSITE" id="PS50975"/>
    </source>
</evidence>
<name>A0ABZ1P2D9_STRVL</name>
<dbReference type="InterPro" id="IPR011761">
    <property type="entry name" value="ATP-grasp"/>
</dbReference>
<reference evidence="6 7" key="1">
    <citation type="submission" date="2022-10" db="EMBL/GenBank/DDBJ databases">
        <title>The complete genomes of actinobacterial strains from the NBC collection.</title>
        <authorList>
            <person name="Joergensen T.S."/>
            <person name="Alvarez Arevalo M."/>
            <person name="Sterndorff E.B."/>
            <person name="Faurdal D."/>
            <person name="Vuksanovic O."/>
            <person name="Mourched A.-S."/>
            <person name="Charusanti P."/>
            <person name="Shaw S."/>
            <person name="Blin K."/>
            <person name="Weber T."/>
        </authorList>
    </citation>
    <scope>NUCLEOTIDE SEQUENCE [LARGE SCALE GENOMIC DNA]</scope>
    <source>
        <strain evidence="6 7">NBC_00456</strain>
    </source>
</reference>
<dbReference type="EMBL" id="CP107906">
    <property type="protein sequence ID" value="WUG97910.1"/>
    <property type="molecule type" value="Genomic_DNA"/>
</dbReference>
<keyword evidence="2 4" id="KW-0547">Nucleotide-binding</keyword>
<dbReference type="SUPFAM" id="SSF56059">
    <property type="entry name" value="Glutathione synthetase ATP-binding domain-like"/>
    <property type="match status" value="1"/>
</dbReference>
<protein>
    <submittedName>
        <fullName evidence="6">ATP-grasp domain-containing protein</fullName>
    </submittedName>
</protein>
<evidence type="ECO:0000256" key="4">
    <source>
        <dbReference type="PROSITE-ProRule" id="PRU00409"/>
    </source>
</evidence>
<sequence>MTKPALVIADAPGGPHPAVYLPSLLDEFEVHVVWLDVEPPASRSARLAALAPVENAGGRLVAVPDPQAVAPMLDELVNATGAAGVLAFSERVVHLAQRVAHAAGLPANPPDVLGALQDKRLQRARLREAGLPTPRVTELRTEQDVRHAMASCAFPAVLKPSVGMGSVATFRVPRAELLESTWSRALALALADTRIAHHQPVMLLEEELVGDVGQAVRGLGDYLSVEALVVAGEFHLLAVSDKLPLSPPFRENGHILPALRREPEYADVVVHVRAAHQALGVRFGATHTEVKLTAAGPRVIEVNGRVGGSVPEQLRLVADYDLPLNLARLCVGRQPRTEVTCGRWSAYLTPQPPQGRHFVEAAPTAEELRATPGIHSVHHVTAAGTVVDSANGTASNLVRVVAAFDSPGELFALASHLAGPPLFKLRPHSTG</sequence>
<evidence type="ECO:0000313" key="7">
    <source>
        <dbReference type="Proteomes" id="UP001341259"/>
    </source>
</evidence>
<accession>A0ABZ1P2D9</accession>